<name>A0A183K5X0_9TREM</name>
<protein>
    <submittedName>
        <fullName evidence="15">SH3 domain-containing protein</fullName>
    </submittedName>
</protein>
<dbReference type="InterPro" id="IPR001452">
    <property type="entry name" value="SH3_domain"/>
</dbReference>
<evidence type="ECO:0000256" key="1">
    <source>
        <dbReference type="ARBA" id="ARBA00004245"/>
    </source>
</evidence>
<evidence type="ECO:0000256" key="5">
    <source>
        <dbReference type="ARBA" id="ARBA00022490"/>
    </source>
</evidence>
<dbReference type="CDD" id="cd11826">
    <property type="entry name" value="SH3_Abi"/>
    <property type="match status" value="1"/>
</dbReference>
<evidence type="ECO:0000313" key="15">
    <source>
        <dbReference type="WBParaSite" id="SCUD_0001039501-mRNA-1"/>
    </source>
</evidence>
<organism evidence="15">
    <name type="scientific">Schistosoma curassoni</name>
    <dbReference type="NCBI Taxonomy" id="6186"/>
    <lineage>
        <taxon>Eukaryota</taxon>
        <taxon>Metazoa</taxon>
        <taxon>Spiralia</taxon>
        <taxon>Lophotrochozoa</taxon>
        <taxon>Platyhelminthes</taxon>
        <taxon>Trematoda</taxon>
        <taxon>Digenea</taxon>
        <taxon>Strigeidida</taxon>
        <taxon>Schistosomatoidea</taxon>
        <taxon>Schistosomatidae</taxon>
        <taxon>Schistosoma</taxon>
    </lineage>
</organism>
<evidence type="ECO:0000256" key="3">
    <source>
        <dbReference type="ARBA" id="ARBA00010020"/>
    </source>
</evidence>
<evidence type="ECO:0000256" key="4">
    <source>
        <dbReference type="ARBA" id="ARBA00022443"/>
    </source>
</evidence>
<dbReference type="GO" id="GO:0005856">
    <property type="term" value="C:cytoskeleton"/>
    <property type="evidence" value="ECO:0007669"/>
    <property type="project" value="UniProtKB-SubCell"/>
</dbReference>
<comment type="similarity">
    <text evidence="3">Belongs to the ABI family.</text>
</comment>
<dbReference type="PROSITE" id="PS50002">
    <property type="entry name" value="SH3"/>
    <property type="match status" value="1"/>
</dbReference>
<dbReference type="InterPro" id="IPR028455">
    <property type="entry name" value="ABI3_SH3"/>
</dbReference>
<comment type="subcellular location">
    <subcellularLocation>
        <location evidence="2">Cell projection</location>
        <location evidence="2">Lamellipodium</location>
    </subcellularLocation>
    <subcellularLocation>
        <location evidence="1">Cytoplasm</location>
        <location evidence="1">Cytoskeleton</location>
    </subcellularLocation>
</comment>
<evidence type="ECO:0000313" key="14">
    <source>
        <dbReference type="Proteomes" id="UP000279833"/>
    </source>
</evidence>
<feature type="compositionally biased region" description="Polar residues" evidence="11">
    <location>
        <begin position="1"/>
        <end position="23"/>
    </location>
</feature>
<dbReference type="GO" id="GO:0030027">
    <property type="term" value="C:lamellipodium"/>
    <property type="evidence" value="ECO:0007669"/>
    <property type="project" value="UniProtKB-SubCell"/>
</dbReference>
<dbReference type="AlphaFoldDB" id="A0A183K5X0"/>
<gene>
    <name evidence="13" type="ORF">SCUD_LOCUS10395</name>
</gene>
<dbReference type="WBParaSite" id="SCUD_0001039501-mRNA-1">
    <property type="protein sequence ID" value="SCUD_0001039501-mRNA-1"/>
    <property type="gene ID" value="SCUD_0001039501"/>
</dbReference>
<evidence type="ECO:0000256" key="10">
    <source>
        <dbReference type="PROSITE-ProRule" id="PRU00192"/>
    </source>
</evidence>
<feature type="region of interest" description="Disordered" evidence="11">
    <location>
        <begin position="1"/>
        <end position="61"/>
    </location>
</feature>
<dbReference type="EMBL" id="UZAK01033756">
    <property type="protein sequence ID" value="VDP39666.1"/>
    <property type="molecule type" value="Genomic_DNA"/>
</dbReference>
<reference evidence="15" key="1">
    <citation type="submission" date="2016-06" db="UniProtKB">
        <authorList>
            <consortium name="WormBaseParasite"/>
        </authorList>
    </citation>
    <scope>IDENTIFICATION</scope>
</reference>
<dbReference type="STRING" id="6186.A0A183K5X0"/>
<evidence type="ECO:0000256" key="11">
    <source>
        <dbReference type="SAM" id="MobiDB-lite"/>
    </source>
</evidence>
<dbReference type="Pfam" id="PF14604">
    <property type="entry name" value="SH3_9"/>
    <property type="match status" value="1"/>
</dbReference>
<dbReference type="PRINTS" id="PR00452">
    <property type="entry name" value="SH3DOMAIN"/>
</dbReference>
<accession>A0A183K5X0</accession>
<dbReference type="InterPro" id="IPR050384">
    <property type="entry name" value="Endophilin_SH3RF"/>
</dbReference>
<dbReference type="Gene3D" id="2.30.30.40">
    <property type="entry name" value="SH3 Domains"/>
    <property type="match status" value="1"/>
</dbReference>
<dbReference type="InterPro" id="IPR036028">
    <property type="entry name" value="SH3-like_dom_sf"/>
</dbReference>
<evidence type="ECO:0000256" key="6">
    <source>
        <dbReference type="ARBA" id="ARBA00022553"/>
    </source>
</evidence>
<dbReference type="PRINTS" id="PR00499">
    <property type="entry name" value="P67PHOX"/>
</dbReference>
<keyword evidence="14" id="KW-1185">Reference proteome</keyword>
<sequence length="146" mass="16696">MGQLNISSQATPSTQSQHQTLNDKTAGEPDEHLTIPPPGAFRYDNEREPQGNQIKGQEVNFGDSLAMQNSRLIPRQPTDPVWAPDFYIEKVITMYEYVRDKDDELTFVENQIIYVIKKNDDGWWEGIMNGKTGLFPGNYVEPFDTE</sequence>
<reference evidence="13 14" key="2">
    <citation type="submission" date="2018-11" db="EMBL/GenBank/DDBJ databases">
        <authorList>
            <consortium name="Pathogen Informatics"/>
        </authorList>
    </citation>
    <scope>NUCLEOTIDE SEQUENCE [LARGE SCALE GENOMIC DNA]</scope>
    <source>
        <strain evidence="13">Dakar</strain>
        <strain evidence="14">Dakar, Senegal</strain>
    </source>
</reference>
<dbReference type="SMART" id="SM00326">
    <property type="entry name" value="SH3"/>
    <property type="match status" value="1"/>
</dbReference>
<dbReference type="SUPFAM" id="SSF50044">
    <property type="entry name" value="SH3-domain"/>
    <property type="match status" value="1"/>
</dbReference>
<keyword evidence="5" id="KW-0963">Cytoplasm</keyword>
<evidence type="ECO:0000256" key="2">
    <source>
        <dbReference type="ARBA" id="ARBA00004510"/>
    </source>
</evidence>
<dbReference type="PANTHER" id="PTHR14167">
    <property type="entry name" value="SH3 DOMAIN-CONTAINING"/>
    <property type="match status" value="1"/>
</dbReference>
<keyword evidence="9" id="KW-0966">Cell projection</keyword>
<evidence type="ECO:0000256" key="9">
    <source>
        <dbReference type="ARBA" id="ARBA00023273"/>
    </source>
</evidence>
<keyword evidence="8" id="KW-0206">Cytoskeleton</keyword>
<evidence type="ECO:0000256" key="8">
    <source>
        <dbReference type="ARBA" id="ARBA00023212"/>
    </source>
</evidence>
<keyword evidence="6" id="KW-0597">Phosphoprotein</keyword>
<evidence type="ECO:0000259" key="12">
    <source>
        <dbReference type="PROSITE" id="PS50002"/>
    </source>
</evidence>
<keyword evidence="4 10" id="KW-0728">SH3 domain</keyword>
<feature type="domain" description="SH3" evidence="12">
    <location>
        <begin position="86"/>
        <end position="145"/>
    </location>
</feature>
<proteinExistence type="inferred from homology"/>
<dbReference type="FunFam" id="2.30.30.40:FF:000002">
    <property type="entry name" value="abl interactor 1 isoform X1"/>
    <property type="match status" value="1"/>
</dbReference>
<dbReference type="Proteomes" id="UP000279833">
    <property type="component" value="Unassembled WGS sequence"/>
</dbReference>
<keyword evidence="7" id="KW-0175">Coiled coil</keyword>
<evidence type="ECO:0000256" key="7">
    <source>
        <dbReference type="ARBA" id="ARBA00023054"/>
    </source>
</evidence>
<evidence type="ECO:0000313" key="13">
    <source>
        <dbReference type="EMBL" id="VDP39666.1"/>
    </source>
</evidence>